<feature type="compositionally biased region" description="Low complexity" evidence="11">
    <location>
        <begin position="617"/>
        <end position="630"/>
    </location>
</feature>
<reference evidence="13 14" key="2">
    <citation type="journal article" date="2021" name="Curr. Genet.">
        <title>Genetic response to nitrogen starvation in the aggressive Eucalyptus foliar pathogen Teratosphaeria destructans.</title>
        <authorList>
            <person name="Havenga M."/>
            <person name="Wingfield B.D."/>
            <person name="Wingfield M.J."/>
            <person name="Dreyer L.L."/>
            <person name="Roets F."/>
            <person name="Aylward J."/>
        </authorList>
    </citation>
    <scope>NUCLEOTIDE SEQUENCE [LARGE SCALE GENOMIC DNA]</scope>
    <source>
        <strain evidence="13">CMW44962</strain>
    </source>
</reference>
<keyword evidence="14" id="KW-1185">Reference proteome</keyword>
<evidence type="ECO:0000256" key="8">
    <source>
        <dbReference type="ARBA" id="ARBA00022840"/>
    </source>
</evidence>
<feature type="compositionally biased region" description="Polar residues" evidence="11">
    <location>
        <begin position="64"/>
        <end position="81"/>
    </location>
</feature>
<evidence type="ECO:0000256" key="10">
    <source>
        <dbReference type="ARBA" id="ARBA00048679"/>
    </source>
</evidence>
<sequence>MAERYRHTRPAGRRQPLSEIRAGANTPPVAAARQMKIATKATASSSASHLPHNESLEPNGTLAVRTSQPNSPENKRVSQITSEHERDSKRNSAISTTSTNASSRRRKTYIGHWQLGKTIGKGGCSRVRVVRHRYRDQFGAVKIITRSTAESTRAQSLANLIESTKGNASFSPNGYKPIPYGLEREIAVMKLLEHPNIVRLYDVWENRNELYLIMEYVDGGELFHYVDQRKGLPEDETVYIFRQIVSALLYCHRLLICHRDLKPENILLNQRDLTVKLIDFGMAALQPEGRLLSTPCGSPHYAAPEVVSSRPYDGTQADVWSCGVILYVMLTGSTPYNYSPDGDIRALFRDIARAKYWMPPDLSVEAKDLIKRIFVPDPKRRITMDEMWDHPLLHKYDKEFGLDGSEGTKEAAIGPTPTIEQWKVKRIQDIDREILRNMRTLWHSEPEQSLIQKLLSNEYNQEKLFYAALVKHREEHLENYIGNADDMEYSASDYHHSVPAQVTDTPPLPTAPRSQSQYSIMNDEHLRPSRSFVEPPPSVSSYDPYRASKNPIVNARDEYNVTVHRQSSSGTHKAVVARSLRHPNALRIETIKQNGRRASNQSASSLPRAARSRASIHRSSMSRNSLTSSMWPSSPPVIASMRPSELHKRGVSFNHLRRASTASAITAQTSKVGTPGTPHLPENAREKTLRALESTAPTPSPTVPQSLRSRKEKVPKVEVPRIRVRKADAQTPGQHMRSEIRKHSAELEKACEEAFFRDSLGSSTTARTSTTDVASPTSDTPPSSISAQGSGQFQTTDQKAVRRPLPELPEDTPNTYLTKTLEETREKLAAYKASGDDDNTAKFEDVMRMLENIMPANKTPPPVPPAGRRNFTAPEVRTPDHLGGFLPIIAEESSDARSSKDNTNWHRSVTAPIQKAKKSDNKTIRIIAPSSSGIVAPLNVRKRSNGSEASDETQRRLAVQHSNERVAARRSPDTTLGGLTAIDEDTTLPATPTPAVIRKKRSGWFGVQRKTQSTSPDTTATAIDSIQDRKAKHESRTLTQDKTLHADGPLAGQLSDFPLRKKRFGGGKHGFGKWLGKRAVEKEIDVNTTDIGRSELLRRISIASAHTRDSTGNTSGFTNTNMSLDSLFSTASPAPSSNDGPPASDGTERSWFARFFNIKPAVKIVCFSIPRGRARQELVILFREWQRHGVRDLEYSRELNTITARVDKSNTLDIKPVTFRVELFVVLEHGKKVGLSIARFVQVKGAASGFKRVVEVVEGVMRGRDWLVKDEDNWRALCEVVGG</sequence>
<keyword evidence="6" id="KW-0547">Nucleotide-binding</keyword>
<evidence type="ECO:0000256" key="1">
    <source>
        <dbReference type="ARBA" id="ARBA00010791"/>
    </source>
</evidence>
<feature type="compositionally biased region" description="Basic and acidic residues" evidence="11">
    <location>
        <begin position="712"/>
        <end position="728"/>
    </location>
</feature>
<dbReference type="SUPFAM" id="SSF56112">
    <property type="entry name" value="Protein kinase-like (PK-like)"/>
    <property type="match status" value="1"/>
</dbReference>
<organism evidence="13 14">
    <name type="scientific">Teratosphaeria destructans</name>
    <dbReference type="NCBI Taxonomy" id="418781"/>
    <lineage>
        <taxon>Eukaryota</taxon>
        <taxon>Fungi</taxon>
        <taxon>Dikarya</taxon>
        <taxon>Ascomycota</taxon>
        <taxon>Pezizomycotina</taxon>
        <taxon>Dothideomycetes</taxon>
        <taxon>Dothideomycetidae</taxon>
        <taxon>Mycosphaerellales</taxon>
        <taxon>Teratosphaeriaceae</taxon>
        <taxon>Teratosphaeria</taxon>
    </lineage>
</organism>
<dbReference type="Proteomes" id="UP001138500">
    <property type="component" value="Unassembled WGS sequence"/>
</dbReference>
<feature type="region of interest" description="Disordered" evidence="11">
    <location>
        <begin position="1"/>
        <end position="104"/>
    </location>
</feature>
<feature type="region of interest" description="Disordered" evidence="11">
    <location>
        <begin position="591"/>
        <end position="636"/>
    </location>
</feature>
<keyword evidence="5" id="KW-0808">Transferase</keyword>
<dbReference type="Pfam" id="PF00069">
    <property type="entry name" value="Pkinase"/>
    <property type="match status" value="1"/>
</dbReference>
<dbReference type="GO" id="GO:0005524">
    <property type="term" value="F:ATP binding"/>
    <property type="evidence" value="ECO:0007669"/>
    <property type="project" value="UniProtKB-KW"/>
</dbReference>
<dbReference type="GO" id="GO:0035556">
    <property type="term" value="P:intracellular signal transduction"/>
    <property type="evidence" value="ECO:0007669"/>
    <property type="project" value="TreeGrafter"/>
</dbReference>
<keyword evidence="7 13" id="KW-0418">Kinase</keyword>
<gene>
    <name evidence="13" type="ORF">Tdes44962_MAKER07366</name>
</gene>
<dbReference type="SMART" id="SM00220">
    <property type="entry name" value="S_TKc"/>
    <property type="match status" value="1"/>
</dbReference>
<feature type="compositionally biased region" description="Low complexity" evidence="11">
    <location>
        <begin position="91"/>
        <end position="102"/>
    </location>
</feature>
<evidence type="ECO:0000256" key="7">
    <source>
        <dbReference type="ARBA" id="ARBA00022777"/>
    </source>
</evidence>
<proteinExistence type="inferred from homology"/>
<keyword evidence="8" id="KW-0067">ATP-binding</keyword>
<feature type="region of interest" description="Disordered" evidence="11">
    <location>
        <begin position="662"/>
        <end position="744"/>
    </location>
</feature>
<dbReference type="FunFam" id="1.10.510.10:FF:000571">
    <property type="entry name" value="Maternal embryonic leucine zipper kinase"/>
    <property type="match status" value="1"/>
</dbReference>
<comment type="catalytic activity">
    <reaction evidence="10">
        <text>L-seryl-[protein] + ATP = O-phospho-L-seryl-[protein] + ADP + H(+)</text>
        <dbReference type="Rhea" id="RHEA:17989"/>
        <dbReference type="Rhea" id="RHEA-COMP:9863"/>
        <dbReference type="Rhea" id="RHEA-COMP:11604"/>
        <dbReference type="ChEBI" id="CHEBI:15378"/>
        <dbReference type="ChEBI" id="CHEBI:29999"/>
        <dbReference type="ChEBI" id="CHEBI:30616"/>
        <dbReference type="ChEBI" id="CHEBI:83421"/>
        <dbReference type="ChEBI" id="CHEBI:456216"/>
        <dbReference type="EC" id="2.7.11.1"/>
    </reaction>
</comment>
<feature type="region of interest" description="Disordered" evidence="11">
    <location>
        <begin position="761"/>
        <end position="818"/>
    </location>
</feature>
<feature type="compositionally biased region" description="Polar residues" evidence="11">
    <location>
        <begin position="788"/>
        <end position="798"/>
    </location>
</feature>
<evidence type="ECO:0000259" key="12">
    <source>
        <dbReference type="PROSITE" id="PS50011"/>
    </source>
</evidence>
<comment type="catalytic activity">
    <reaction evidence="9">
        <text>L-threonyl-[protein] + ATP = O-phospho-L-threonyl-[protein] + ADP + H(+)</text>
        <dbReference type="Rhea" id="RHEA:46608"/>
        <dbReference type="Rhea" id="RHEA-COMP:11060"/>
        <dbReference type="Rhea" id="RHEA-COMP:11605"/>
        <dbReference type="ChEBI" id="CHEBI:15378"/>
        <dbReference type="ChEBI" id="CHEBI:30013"/>
        <dbReference type="ChEBI" id="CHEBI:30616"/>
        <dbReference type="ChEBI" id="CHEBI:61977"/>
        <dbReference type="ChEBI" id="CHEBI:456216"/>
        <dbReference type="EC" id="2.7.11.1"/>
    </reaction>
</comment>
<dbReference type="Gene3D" id="3.30.310.220">
    <property type="entry name" value="Fungal kinase associated-1 domain"/>
    <property type="match status" value="1"/>
</dbReference>
<dbReference type="InterPro" id="IPR008271">
    <property type="entry name" value="Ser/Thr_kinase_AS"/>
</dbReference>
<keyword evidence="4" id="KW-0597">Phosphoprotein</keyword>
<accession>A0A9W7SYZ7</accession>
<dbReference type="OrthoDB" id="504170at2759"/>
<dbReference type="Pfam" id="PF16797">
    <property type="entry name" value="Fungal_KA1"/>
    <property type="match status" value="1"/>
</dbReference>
<evidence type="ECO:0000256" key="5">
    <source>
        <dbReference type="ARBA" id="ARBA00022679"/>
    </source>
</evidence>
<evidence type="ECO:0000256" key="4">
    <source>
        <dbReference type="ARBA" id="ARBA00022553"/>
    </source>
</evidence>
<feature type="compositionally biased region" description="Low complexity" evidence="11">
    <location>
        <begin position="38"/>
        <end position="48"/>
    </location>
</feature>
<dbReference type="InterPro" id="IPR000719">
    <property type="entry name" value="Prot_kinase_dom"/>
</dbReference>
<dbReference type="GO" id="GO:0004674">
    <property type="term" value="F:protein serine/threonine kinase activity"/>
    <property type="evidence" value="ECO:0007669"/>
    <property type="project" value="UniProtKB-KW"/>
</dbReference>
<reference evidence="13 14" key="1">
    <citation type="journal article" date="2018" name="IMA Fungus">
        <title>IMA Genome-F 10: Nine draft genome sequences of Claviceps purpurea s.lat., including C. arundinis, C. humidiphila, and C. cf. spartinae, pseudomolecules for the pitch canker pathogen Fusarium circinatum, draft genome of Davidsoniella eucalypti, Grosmannia galeiformis, Quambalaria eucalypti, and Teratosphaeria destructans.</title>
        <authorList>
            <person name="Wingfield B.D."/>
            <person name="Liu M."/>
            <person name="Nguyen H.D."/>
            <person name="Lane F.A."/>
            <person name="Morgan S.W."/>
            <person name="De Vos L."/>
            <person name="Wilken P.M."/>
            <person name="Duong T.A."/>
            <person name="Aylward J."/>
            <person name="Coetzee M.P."/>
            <person name="Dadej K."/>
            <person name="De Beer Z.W."/>
            <person name="Findlay W."/>
            <person name="Havenga M."/>
            <person name="Kolarik M."/>
            <person name="Menzies J.G."/>
            <person name="Naidoo K."/>
            <person name="Pochopski O."/>
            <person name="Shoukouhi P."/>
            <person name="Santana Q.C."/>
            <person name="Seifert K.A."/>
            <person name="Soal N."/>
            <person name="Steenkamp E.T."/>
            <person name="Tatham C.T."/>
            <person name="van der Nest M.A."/>
            <person name="Wingfield M.J."/>
        </authorList>
    </citation>
    <scope>NUCLEOTIDE SEQUENCE [LARGE SCALE GENOMIC DNA]</scope>
    <source>
        <strain evidence="13">CMW44962</strain>
    </source>
</reference>
<feature type="compositionally biased region" description="Basic and acidic residues" evidence="11">
    <location>
        <begin position="962"/>
        <end position="972"/>
    </location>
</feature>
<dbReference type="GO" id="GO:0005938">
    <property type="term" value="C:cell cortex"/>
    <property type="evidence" value="ECO:0007669"/>
    <property type="project" value="UniProtKB-ARBA"/>
</dbReference>
<evidence type="ECO:0000313" key="13">
    <source>
        <dbReference type="EMBL" id="KAH9843468.1"/>
    </source>
</evidence>
<dbReference type="PANTHER" id="PTHR24346">
    <property type="entry name" value="MAP/MICROTUBULE AFFINITY-REGULATING KINASE"/>
    <property type="match status" value="1"/>
</dbReference>
<dbReference type="InterPro" id="IPR011009">
    <property type="entry name" value="Kinase-like_dom_sf"/>
</dbReference>
<evidence type="ECO:0000256" key="6">
    <source>
        <dbReference type="ARBA" id="ARBA00022741"/>
    </source>
</evidence>
<feature type="region of interest" description="Disordered" evidence="11">
    <location>
        <begin position="941"/>
        <end position="991"/>
    </location>
</feature>
<dbReference type="Gene3D" id="1.10.510.10">
    <property type="entry name" value="Transferase(Phosphotransferase) domain 1"/>
    <property type="match status" value="1"/>
</dbReference>
<feature type="compositionally biased region" description="Basic residues" evidence="11">
    <location>
        <begin position="1"/>
        <end position="12"/>
    </location>
</feature>
<comment type="similarity">
    <text evidence="1">Belongs to the protein kinase superfamily. CAMK Ser/Thr protein kinase family. NIM1 subfamily.</text>
</comment>
<dbReference type="EC" id="2.7.11.1" evidence="2"/>
<comment type="caution">
    <text evidence="13">The sequence shown here is derived from an EMBL/GenBank/DDBJ whole genome shotgun (WGS) entry which is preliminary data.</text>
</comment>
<dbReference type="EMBL" id="RIBY02000336">
    <property type="protein sequence ID" value="KAH9843468.1"/>
    <property type="molecule type" value="Genomic_DNA"/>
</dbReference>
<feature type="compositionally biased region" description="Low complexity" evidence="11">
    <location>
        <begin position="768"/>
        <end position="787"/>
    </location>
</feature>
<dbReference type="InterPro" id="IPR031850">
    <property type="entry name" value="Fungal_KA1_dom"/>
</dbReference>
<dbReference type="PROSITE" id="PS00108">
    <property type="entry name" value="PROTEIN_KINASE_ST"/>
    <property type="match status" value="1"/>
</dbReference>
<evidence type="ECO:0000256" key="2">
    <source>
        <dbReference type="ARBA" id="ARBA00012513"/>
    </source>
</evidence>
<feature type="domain" description="Protein kinase" evidence="12">
    <location>
        <begin position="113"/>
        <end position="393"/>
    </location>
</feature>
<evidence type="ECO:0000313" key="14">
    <source>
        <dbReference type="Proteomes" id="UP001138500"/>
    </source>
</evidence>
<evidence type="ECO:0000256" key="9">
    <source>
        <dbReference type="ARBA" id="ARBA00047899"/>
    </source>
</evidence>
<dbReference type="InterPro" id="IPR043024">
    <property type="entry name" value="KA1_sf_fungal"/>
</dbReference>
<dbReference type="PROSITE" id="PS50011">
    <property type="entry name" value="PROTEIN_KINASE_DOM"/>
    <property type="match status" value="1"/>
</dbReference>
<dbReference type="PANTHER" id="PTHR24346:SF110">
    <property type="entry name" value="NON-SPECIFIC SERINE_THREONINE PROTEIN KINASE"/>
    <property type="match status" value="1"/>
</dbReference>
<name>A0A9W7SYZ7_9PEZI</name>
<keyword evidence="3" id="KW-0723">Serine/threonine-protein kinase</keyword>
<feature type="compositionally biased region" description="Polar residues" evidence="11">
    <location>
        <begin position="591"/>
        <end position="601"/>
    </location>
</feature>
<evidence type="ECO:0000256" key="11">
    <source>
        <dbReference type="SAM" id="MobiDB-lite"/>
    </source>
</evidence>
<protein>
    <recommendedName>
        <fullName evidence="2">non-specific serine/threonine protein kinase</fullName>
        <ecNumber evidence="2">2.7.11.1</ecNumber>
    </recommendedName>
</protein>
<evidence type="ECO:0000256" key="3">
    <source>
        <dbReference type="ARBA" id="ARBA00022527"/>
    </source>
</evidence>